<dbReference type="PANTHER" id="PTHR43278">
    <property type="entry name" value="NAD(P)H-DEPENDENT FMN-CONTAINING OXIDOREDUCTASE YWQN-RELATED"/>
    <property type="match status" value="1"/>
</dbReference>
<dbReference type="InterPro" id="IPR029039">
    <property type="entry name" value="Flavoprotein-like_sf"/>
</dbReference>
<sequence length="139" mass="15966">MKNLFINASKDPHGTTEMLVKNKLGINDYQTINLVEYNVHPLGQENHTDDQFKSICDQIRKADNLILGTPVYWSSMSAYMKIFIDRMTSVMGDNNPFDHKNLFLVISGSAPADAIPHIQHVWDHIAHRFNMKFIKTVHN</sequence>
<accession>A0A9W6B3J8</accession>
<dbReference type="Gene3D" id="3.40.50.360">
    <property type="match status" value="1"/>
</dbReference>
<gene>
    <name evidence="4" type="primary">ywqN</name>
    <name evidence="4" type="ORF">WR164_14540</name>
</gene>
<dbReference type="SUPFAM" id="SSF52218">
    <property type="entry name" value="Flavoproteins"/>
    <property type="match status" value="1"/>
</dbReference>
<dbReference type="PANTHER" id="PTHR43278:SF4">
    <property type="entry name" value="NAD(P)H-DEPENDENT FMN-CONTAINING OXIDOREDUCTASE YWQN-RELATED"/>
    <property type="match status" value="1"/>
</dbReference>
<evidence type="ECO:0000259" key="3">
    <source>
        <dbReference type="Pfam" id="PF03358"/>
    </source>
</evidence>
<evidence type="ECO:0000256" key="1">
    <source>
        <dbReference type="ARBA" id="ARBA00022630"/>
    </source>
</evidence>
<dbReference type="RefSeq" id="WP_286137013.1">
    <property type="nucleotide sequence ID" value="NZ_BRPL01000004.1"/>
</dbReference>
<dbReference type="EMBL" id="BRPL01000004">
    <property type="protein sequence ID" value="GLB47475.1"/>
    <property type="molecule type" value="Genomic_DNA"/>
</dbReference>
<dbReference type="Pfam" id="PF03358">
    <property type="entry name" value="FMN_red"/>
    <property type="match status" value="1"/>
</dbReference>
<organism evidence="4 5">
    <name type="scientific">Philodulcilactobacillus myokoensis</name>
    <dbReference type="NCBI Taxonomy" id="2929573"/>
    <lineage>
        <taxon>Bacteria</taxon>
        <taxon>Bacillati</taxon>
        <taxon>Bacillota</taxon>
        <taxon>Bacilli</taxon>
        <taxon>Lactobacillales</taxon>
        <taxon>Lactobacillaceae</taxon>
        <taxon>Philodulcilactobacillus</taxon>
    </lineage>
</organism>
<dbReference type="GO" id="GO:0016491">
    <property type="term" value="F:oxidoreductase activity"/>
    <property type="evidence" value="ECO:0007669"/>
    <property type="project" value="InterPro"/>
</dbReference>
<reference evidence="4" key="1">
    <citation type="submission" date="2022-07" db="EMBL/GenBank/DDBJ databases">
        <authorList>
            <person name="Kouya T."/>
            <person name="Ishiyama Y."/>
        </authorList>
    </citation>
    <scope>NUCLEOTIDE SEQUENCE</scope>
    <source>
        <strain evidence="4">WR16-4</strain>
    </source>
</reference>
<name>A0A9W6B3J8_9LACO</name>
<dbReference type="Proteomes" id="UP001144204">
    <property type="component" value="Unassembled WGS sequence"/>
</dbReference>
<keyword evidence="5" id="KW-1185">Reference proteome</keyword>
<protein>
    <submittedName>
        <fullName evidence="4">NAD(P)H-dependent FMN-containing oxidoreductase YwqN</fullName>
    </submittedName>
</protein>
<dbReference type="InterPro" id="IPR005025">
    <property type="entry name" value="FMN_Rdtase-like_dom"/>
</dbReference>
<keyword evidence="1" id="KW-0285">Flavoprotein</keyword>
<dbReference type="AlphaFoldDB" id="A0A9W6B3J8"/>
<comment type="caution">
    <text evidence="4">The sequence shown here is derived from an EMBL/GenBank/DDBJ whole genome shotgun (WGS) entry which is preliminary data.</text>
</comment>
<evidence type="ECO:0000256" key="2">
    <source>
        <dbReference type="ARBA" id="ARBA00022643"/>
    </source>
</evidence>
<feature type="domain" description="NADPH-dependent FMN reductase-like" evidence="3">
    <location>
        <begin position="1"/>
        <end position="133"/>
    </location>
</feature>
<proteinExistence type="predicted"/>
<keyword evidence="2" id="KW-0288">FMN</keyword>
<reference evidence="4" key="2">
    <citation type="journal article" date="2023" name="PLoS ONE">
        <title>Philodulcilactobacillus myokoensis gen. nov., sp. nov., a fructophilic, acidophilic, and agar-phobic lactic acid bacterium isolated from fermented vegetable extracts.</title>
        <authorList>
            <person name="Kouya T."/>
            <person name="Ishiyama Y."/>
            <person name="Ohashi S."/>
            <person name="Kumakubo R."/>
            <person name="Yamazaki T."/>
            <person name="Otaki T."/>
        </authorList>
    </citation>
    <scope>NUCLEOTIDE SEQUENCE</scope>
    <source>
        <strain evidence="4">WR16-4</strain>
    </source>
</reference>
<dbReference type="InterPro" id="IPR051796">
    <property type="entry name" value="ISF_SsuE-like"/>
</dbReference>
<evidence type="ECO:0000313" key="4">
    <source>
        <dbReference type="EMBL" id="GLB47475.1"/>
    </source>
</evidence>
<evidence type="ECO:0000313" key="5">
    <source>
        <dbReference type="Proteomes" id="UP001144204"/>
    </source>
</evidence>